<dbReference type="PANTHER" id="PTHR33885:SF3">
    <property type="entry name" value="PHAGE SHOCK PROTEIN C"/>
    <property type="match status" value="1"/>
</dbReference>
<evidence type="ECO:0000313" key="10">
    <source>
        <dbReference type="EMBL" id="OUM84330.1"/>
    </source>
</evidence>
<dbReference type="EMBL" id="LZRT01000134">
    <property type="protein sequence ID" value="OUM84330.1"/>
    <property type="molecule type" value="Genomic_DNA"/>
</dbReference>
<evidence type="ECO:0000256" key="7">
    <source>
        <dbReference type="SAM" id="MobiDB-lite"/>
    </source>
</evidence>
<evidence type="ECO:0000256" key="6">
    <source>
        <dbReference type="SAM" id="Coils"/>
    </source>
</evidence>
<evidence type="ECO:0000256" key="1">
    <source>
        <dbReference type="ARBA" id="ARBA00004162"/>
    </source>
</evidence>
<keyword evidence="3 8" id="KW-0812">Transmembrane</keyword>
<organism evidence="10 11">
    <name type="scientific">Bacillus thermozeamaize</name>
    <dbReference type="NCBI Taxonomy" id="230954"/>
    <lineage>
        <taxon>Bacteria</taxon>
        <taxon>Bacillati</taxon>
        <taxon>Bacillota</taxon>
        <taxon>Bacilli</taxon>
        <taxon>Bacillales</taxon>
        <taxon>Bacillaceae</taxon>
        <taxon>Bacillus</taxon>
    </lineage>
</organism>
<feature type="region of interest" description="Disordered" evidence="7">
    <location>
        <begin position="87"/>
        <end position="120"/>
    </location>
</feature>
<keyword evidence="6" id="KW-0175">Coiled coil</keyword>
<dbReference type="Proteomes" id="UP000196475">
    <property type="component" value="Unassembled WGS sequence"/>
</dbReference>
<dbReference type="AlphaFoldDB" id="A0A1Y3PAI7"/>
<dbReference type="InterPro" id="IPR052027">
    <property type="entry name" value="PspC"/>
</dbReference>
<name>A0A1Y3PAI7_9BACI</name>
<dbReference type="PANTHER" id="PTHR33885">
    <property type="entry name" value="PHAGE SHOCK PROTEIN C"/>
    <property type="match status" value="1"/>
</dbReference>
<evidence type="ECO:0000256" key="5">
    <source>
        <dbReference type="ARBA" id="ARBA00023136"/>
    </source>
</evidence>
<keyword evidence="5 8" id="KW-0472">Membrane</keyword>
<evidence type="ECO:0000256" key="4">
    <source>
        <dbReference type="ARBA" id="ARBA00022989"/>
    </source>
</evidence>
<accession>A0A1Y3PAI7</accession>
<reference evidence="11" key="1">
    <citation type="submission" date="2016-06" db="EMBL/GenBank/DDBJ databases">
        <authorList>
            <person name="Nascimento L."/>
            <person name="Pereira R.V."/>
            <person name="Martins L.F."/>
            <person name="Quaggio R.B."/>
            <person name="Silva A.M."/>
            <person name="Setubal J.C."/>
        </authorList>
    </citation>
    <scope>NUCLEOTIDE SEQUENCE [LARGE SCALE GENOMIC DNA]</scope>
</reference>
<protein>
    <recommendedName>
        <fullName evidence="9">Phage shock protein PspC N-terminal domain-containing protein</fullName>
    </recommendedName>
</protein>
<dbReference type="GO" id="GO:0005886">
    <property type="term" value="C:plasma membrane"/>
    <property type="evidence" value="ECO:0007669"/>
    <property type="project" value="UniProtKB-SubCell"/>
</dbReference>
<dbReference type="Pfam" id="PF04024">
    <property type="entry name" value="PspC"/>
    <property type="match status" value="1"/>
</dbReference>
<dbReference type="InterPro" id="IPR007168">
    <property type="entry name" value="Phageshock_PspC_N"/>
</dbReference>
<evidence type="ECO:0000256" key="3">
    <source>
        <dbReference type="ARBA" id="ARBA00022692"/>
    </source>
</evidence>
<keyword evidence="4 8" id="KW-1133">Transmembrane helix</keyword>
<sequence>MKKLYRSSRDRKLTGLCGGLAEVLNVDPTLLRLVVALAAFFSGGVIIPLYIIASLVIPKEPDQMFSPGWSGYSSSMWGHKSGGGWGHTGGGWGTMGEHAPSMDGPAVSQEAAGMPPKDSHLDEMMKDLEKKALEKEIEALRAKLKEYEKKTKTSIQSNTKEGDQ</sequence>
<evidence type="ECO:0000256" key="8">
    <source>
        <dbReference type="SAM" id="Phobius"/>
    </source>
</evidence>
<keyword evidence="2" id="KW-1003">Cell membrane</keyword>
<evidence type="ECO:0000259" key="9">
    <source>
        <dbReference type="Pfam" id="PF04024"/>
    </source>
</evidence>
<comment type="subcellular location">
    <subcellularLocation>
        <location evidence="1">Cell membrane</location>
        <topology evidence="1">Single-pass membrane protein</topology>
    </subcellularLocation>
</comment>
<feature type="transmembrane region" description="Helical" evidence="8">
    <location>
        <begin position="35"/>
        <end position="57"/>
    </location>
</feature>
<proteinExistence type="predicted"/>
<evidence type="ECO:0000313" key="11">
    <source>
        <dbReference type="Proteomes" id="UP000196475"/>
    </source>
</evidence>
<evidence type="ECO:0000256" key="2">
    <source>
        <dbReference type="ARBA" id="ARBA00022475"/>
    </source>
</evidence>
<feature type="domain" description="Phage shock protein PspC N-terminal" evidence="9">
    <location>
        <begin position="2"/>
        <end position="60"/>
    </location>
</feature>
<comment type="caution">
    <text evidence="10">The sequence shown here is derived from an EMBL/GenBank/DDBJ whole genome shotgun (WGS) entry which is preliminary data.</text>
</comment>
<gene>
    <name evidence="10" type="ORF">BAA01_04645</name>
</gene>
<feature type="coiled-coil region" evidence="6">
    <location>
        <begin position="123"/>
        <end position="157"/>
    </location>
</feature>